<evidence type="ECO:0000313" key="2">
    <source>
        <dbReference type="EMBL" id="KPI41594.1"/>
    </source>
</evidence>
<protein>
    <submittedName>
        <fullName evidence="2">Uncharacterized protein</fullName>
    </submittedName>
</protein>
<feature type="compositionally biased region" description="Low complexity" evidence="1">
    <location>
        <begin position="72"/>
        <end position="82"/>
    </location>
</feature>
<feature type="region of interest" description="Disordered" evidence="1">
    <location>
        <begin position="1"/>
        <end position="101"/>
    </location>
</feature>
<comment type="caution">
    <text evidence="2">The sequence shown here is derived from an EMBL/GenBank/DDBJ whole genome shotgun (WGS) entry which is preliminary data.</text>
</comment>
<dbReference type="Proteomes" id="UP000038010">
    <property type="component" value="Unassembled WGS sequence"/>
</dbReference>
<feature type="compositionally biased region" description="Basic residues" evidence="1">
    <location>
        <begin position="274"/>
        <end position="285"/>
    </location>
</feature>
<organism evidence="2 3">
    <name type="scientific">Cyphellophora attinorum</name>
    <dbReference type="NCBI Taxonomy" id="1664694"/>
    <lineage>
        <taxon>Eukaryota</taxon>
        <taxon>Fungi</taxon>
        <taxon>Dikarya</taxon>
        <taxon>Ascomycota</taxon>
        <taxon>Pezizomycotina</taxon>
        <taxon>Eurotiomycetes</taxon>
        <taxon>Chaetothyriomycetidae</taxon>
        <taxon>Chaetothyriales</taxon>
        <taxon>Cyphellophoraceae</taxon>
        <taxon>Cyphellophora</taxon>
    </lineage>
</organism>
<dbReference type="VEuPathDB" id="FungiDB:AB675_9325"/>
<evidence type="ECO:0000256" key="1">
    <source>
        <dbReference type="SAM" id="MobiDB-lite"/>
    </source>
</evidence>
<dbReference type="RefSeq" id="XP_018001557.1">
    <property type="nucleotide sequence ID" value="XM_018149849.1"/>
</dbReference>
<dbReference type="OrthoDB" id="4118150at2759"/>
<proteinExistence type="predicted"/>
<feature type="compositionally biased region" description="Polar residues" evidence="1">
    <location>
        <begin position="243"/>
        <end position="253"/>
    </location>
</feature>
<feature type="compositionally biased region" description="Basic residues" evidence="1">
    <location>
        <begin position="198"/>
        <end position="213"/>
    </location>
</feature>
<keyword evidence="3" id="KW-1185">Reference proteome</keyword>
<dbReference type="EMBL" id="LFJN01000009">
    <property type="protein sequence ID" value="KPI41594.1"/>
    <property type="molecule type" value="Genomic_DNA"/>
</dbReference>
<gene>
    <name evidence="2" type="ORF">AB675_9325</name>
</gene>
<feature type="compositionally biased region" description="Polar residues" evidence="1">
    <location>
        <begin position="83"/>
        <end position="101"/>
    </location>
</feature>
<feature type="region of interest" description="Disordered" evidence="1">
    <location>
        <begin position="116"/>
        <end position="219"/>
    </location>
</feature>
<dbReference type="GeneID" id="28741729"/>
<evidence type="ECO:0000313" key="3">
    <source>
        <dbReference type="Proteomes" id="UP000038010"/>
    </source>
</evidence>
<accession>A0A0N1P029</accession>
<feature type="region of interest" description="Disordered" evidence="1">
    <location>
        <begin position="241"/>
        <end position="308"/>
    </location>
</feature>
<dbReference type="AlphaFoldDB" id="A0A0N1P029"/>
<feature type="compositionally biased region" description="Low complexity" evidence="1">
    <location>
        <begin position="258"/>
        <end position="273"/>
    </location>
</feature>
<feature type="compositionally biased region" description="Acidic residues" evidence="1">
    <location>
        <begin position="134"/>
        <end position="157"/>
    </location>
</feature>
<feature type="compositionally biased region" description="Polar residues" evidence="1">
    <location>
        <begin position="7"/>
        <end position="26"/>
    </location>
</feature>
<name>A0A0N1P029_9EURO</name>
<sequence>MARPTRIPSQPDLSPTYSPASPSRSTAEPVRRNLFSAHLSRRLISSQPEQQQPPPPPQYRNISPFASPPRLTPTTELPPSLSGTYDPSQSPHRPLSPRTSATIFPSNSIVAINPATGRPLIPQLPTLPAHLTLEDDEEEDDEPEEGDDISPAEEQGVDESRQMQYTTLEPPPPRSVDPFTTDYSARDPHLDYDAAYSQHRRHHHDPHTLHHQTHPYPEEDSVRPYAAEAAHINDLMSRYRARQQPQPQSQTRILHQRAQSQHQPQTTSQQHAPHGQHQRTKSHTTAHRELSPSQHRLAGEDEEDDPVAAEEKAELMAHLMAKLRRVVESAEADAWMFGEADSFAAQRDLGGLGIDGAGAGNAGVTAGGGGGQFGGAN</sequence>
<reference evidence="2 3" key="1">
    <citation type="submission" date="2015-06" db="EMBL/GenBank/DDBJ databases">
        <title>Draft genome of the ant-associated black yeast Phialophora attae CBS 131958.</title>
        <authorList>
            <person name="Moreno L.F."/>
            <person name="Stielow B.J."/>
            <person name="de Hoog S."/>
            <person name="Vicente V.A."/>
            <person name="Weiss V.A."/>
            <person name="de Vries M."/>
            <person name="Cruz L.M."/>
            <person name="Souza E.M."/>
        </authorList>
    </citation>
    <scope>NUCLEOTIDE SEQUENCE [LARGE SCALE GENOMIC DNA]</scope>
    <source>
        <strain evidence="2 3">CBS 131958</strain>
    </source>
</reference>